<protein>
    <submittedName>
        <fullName evidence="2">Uncharacterized protein</fullName>
    </submittedName>
</protein>
<dbReference type="RefSeq" id="WP_156998727.1">
    <property type="nucleotide sequence ID" value="NZ_BAAANU010000006.1"/>
</dbReference>
<evidence type="ECO:0000313" key="3">
    <source>
        <dbReference type="Proteomes" id="UP001139722"/>
    </source>
</evidence>
<comment type="caution">
    <text evidence="2">The sequence shown here is derived from an EMBL/GenBank/DDBJ whole genome shotgun (WGS) entry which is preliminary data.</text>
</comment>
<accession>A0A9X2GZ70</accession>
<gene>
    <name evidence="2" type="ORF">BJ978_000739</name>
</gene>
<dbReference type="AlphaFoldDB" id="A0A9X2GZ70"/>
<evidence type="ECO:0000256" key="1">
    <source>
        <dbReference type="SAM" id="MobiDB-lite"/>
    </source>
</evidence>
<name>A0A9X2GZ70_9MICO</name>
<evidence type="ECO:0000313" key="2">
    <source>
        <dbReference type="EMBL" id="MCP2370063.1"/>
    </source>
</evidence>
<feature type="compositionally biased region" description="Basic and acidic residues" evidence="1">
    <location>
        <begin position="23"/>
        <end position="34"/>
    </location>
</feature>
<feature type="compositionally biased region" description="Basic and acidic residues" evidence="1">
    <location>
        <begin position="42"/>
        <end position="51"/>
    </location>
</feature>
<reference evidence="2" key="1">
    <citation type="submission" date="2022-06" db="EMBL/GenBank/DDBJ databases">
        <title>Sequencing the genomes of 1000 actinobacteria strains.</title>
        <authorList>
            <person name="Klenk H.-P."/>
        </authorList>
    </citation>
    <scope>NUCLEOTIDE SEQUENCE</scope>
    <source>
        <strain evidence="2">DSM 22016</strain>
    </source>
</reference>
<proteinExistence type="predicted"/>
<organism evidence="2 3">
    <name type="scientific">Agromyces terreus</name>
    <dbReference type="NCBI Taxonomy" id="424795"/>
    <lineage>
        <taxon>Bacteria</taxon>
        <taxon>Bacillati</taxon>
        <taxon>Actinomycetota</taxon>
        <taxon>Actinomycetes</taxon>
        <taxon>Micrococcales</taxon>
        <taxon>Microbacteriaceae</taxon>
        <taxon>Agromyces</taxon>
    </lineage>
</organism>
<sequence length="87" mass="8848">MTETDAVPPVPPADAPDGSSDVSEERAAYTERLGDGSATGHATKDPDRETDTASGGDPEDGAGDPRDGDAGDGDSGDRRDDAEENTE</sequence>
<dbReference type="EMBL" id="JAMZDY010000001">
    <property type="protein sequence ID" value="MCP2370063.1"/>
    <property type="molecule type" value="Genomic_DNA"/>
</dbReference>
<keyword evidence="3" id="KW-1185">Reference proteome</keyword>
<feature type="compositionally biased region" description="Basic and acidic residues" evidence="1">
    <location>
        <begin position="63"/>
        <end position="81"/>
    </location>
</feature>
<dbReference type="Proteomes" id="UP001139722">
    <property type="component" value="Unassembled WGS sequence"/>
</dbReference>
<feature type="region of interest" description="Disordered" evidence="1">
    <location>
        <begin position="1"/>
        <end position="87"/>
    </location>
</feature>